<keyword evidence="2" id="KW-0238">DNA-binding</keyword>
<dbReference type="InterPro" id="IPR036388">
    <property type="entry name" value="WH-like_DNA-bd_sf"/>
</dbReference>
<dbReference type="InterPro" id="IPR008920">
    <property type="entry name" value="TF_FadR/GntR_C"/>
</dbReference>
<dbReference type="EMBL" id="QNRQ01000005">
    <property type="protein sequence ID" value="RBP39461.1"/>
    <property type="molecule type" value="Genomic_DNA"/>
</dbReference>
<evidence type="ECO:0000313" key="6">
    <source>
        <dbReference type="Proteomes" id="UP000253628"/>
    </source>
</evidence>
<dbReference type="GO" id="GO:0003677">
    <property type="term" value="F:DNA binding"/>
    <property type="evidence" value="ECO:0007669"/>
    <property type="project" value="UniProtKB-KW"/>
</dbReference>
<keyword evidence="3" id="KW-0804">Transcription</keyword>
<dbReference type="PROSITE" id="PS50949">
    <property type="entry name" value="HTH_GNTR"/>
    <property type="match status" value="1"/>
</dbReference>
<reference evidence="5 6" key="1">
    <citation type="submission" date="2018-06" db="EMBL/GenBank/DDBJ databases">
        <title>Genomic Encyclopedia of Type Strains, Phase IV (KMG-IV): sequencing the most valuable type-strain genomes for metagenomic binning, comparative biology and taxonomic classification.</title>
        <authorList>
            <person name="Goeker M."/>
        </authorList>
    </citation>
    <scope>NUCLEOTIDE SEQUENCE [LARGE SCALE GENOMIC DNA]</scope>
    <source>
        <strain evidence="5 6">DSM 25520</strain>
    </source>
</reference>
<dbReference type="Gene3D" id="1.20.120.530">
    <property type="entry name" value="GntR ligand-binding domain-like"/>
    <property type="match status" value="1"/>
</dbReference>
<dbReference type="AlphaFoldDB" id="A0A366HAZ7"/>
<dbReference type="SUPFAM" id="SSF48008">
    <property type="entry name" value="GntR ligand-binding domain-like"/>
    <property type="match status" value="1"/>
</dbReference>
<feature type="domain" description="HTH gntR-type" evidence="4">
    <location>
        <begin position="2"/>
        <end position="69"/>
    </location>
</feature>
<proteinExistence type="predicted"/>
<dbReference type="OrthoDB" id="8066003at2"/>
<dbReference type="RefSeq" id="WP_113933412.1">
    <property type="nucleotide sequence ID" value="NZ_JACCEU010000003.1"/>
</dbReference>
<dbReference type="CDD" id="cd07377">
    <property type="entry name" value="WHTH_GntR"/>
    <property type="match status" value="1"/>
</dbReference>
<sequence length="246" mass="27198">MTSLQSRVLVQLRGLILQGAFAPGERLTEIPLAERLKASRTPVRQALVSLEHEGLIELSPGGGYQMRSFTMQDVSDAIRLRGVIEGFAARLLAENGASRRTLRILHECLDDGDKIVNKASMDLDDYAAYVDMNDRFHHVLITSCGNRALERTMEMLNGQAFGAPSATLPMQSSMDEGQEWMKHAHRTHHAIVHAIEHSQGSRAQALGEEHVEIARQNLDYALEKPELAAKILPGIHLIADAPARKN</sequence>
<evidence type="ECO:0000313" key="5">
    <source>
        <dbReference type="EMBL" id="RBP39461.1"/>
    </source>
</evidence>
<dbReference type="InterPro" id="IPR011711">
    <property type="entry name" value="GntR_C"/>
</dbReference>
<dbReference type="SMART" id="SM00345">
    <property type="entry name" value="HTH_GNTR"/>
    <property type="match status" value="1"/>
</dbReference>
<dbReference type="SMART" id="SM00895">
    <property type="entry name" value="FCD"/>
    <property type="match status" value="1"/>
</dbReference>
<gene>
    <name evidence="5" type="ORF">DFR37_105257</name>
</gene>
<dbReference type="InterPro" id="IPR000524">
    <property type="entry name" value="Tscrpt_reg_HTH_GntR"/>
</dbReference>
<dbReference type="Pfam" id="PF07729">
    <property type="entry name" value="FCD"/>
    <property type="match status" value="1"/>
</dbReference>
<protein>
    <submittedName>
        <fullName evidence="5">GntR family transcriptional regulator</fullName>
    </submittedName>
</protein>
<dbReference type="SUPFAM" id="SSF46785">
    <property type="entry name" value="Winged helix' DNA-binding domain"/>
    <property type="match status" value="1"/>
</dbReference>
<evidence type="ECO:0000256" key="3">
    <source>
        <dbReference type="ARBA" id="ARBA00023163"/>
    </source>
</evidence>
<evidence type="ECO:0000256" key="2">
    <source>
        <dbReference type="ARBA" id="ARBA00023125"/>
    </source>
</evidence>
<evidence type="ECO:0000256" key="1">
    <source>
        <dbReference type="ARBA" id="ARBA00023015"/>
    </source>
</evidence>
<dbReference type="Proteomes" id="UP000253628">
    <property type="component" value="Unassembled WGS sequence"/>
</dbReference>
<accession>A0A366HAZ7</accession>
<dbReference type="InterPro" id="IPR036390">
    <property type="entry name" value="WH_DNA-bd_sf"/>
</dbReference>
<comment type="caution">
    <text evidence="5">The sequence shown here is derived from an EMBL/GenBank/DDBJ whole genome shotgun (WGS) entry which is preliminary data.</text>
</comment>
<name>A0A366HAZ7_9BURK</name>
<dbReference type="PANTHER" id="PTHR43537:SF51">
    <property type="entry name" value="HTH-TYPE TRANSCRIPTIONAL REGULATOR LGOR-RELATED"/>
    <property type="match status" value="1"/>
</dbReference>
<dbReference type="Pfam" id="PF00392">
    <property type="entry name" value="GntR"/>
    <property type="match status" value="1"/>
</dbReference>
<keyword evidence="1" id="KW-0805">Transcription regulation</keyword>
<evidence type="ECO:0000259" key="4">
    <source>
        <dbReference type="PROSITE" id="PS50949"/>
    </source>
</evidence>
<organism evidence="5 6">
    <name type="scientific">Eoetvoesiella caeni</name>
    <dbReference type="NCBI Taxonomy" id="645616"/>
    <lineage>
        <taxon>Bacteria</taxon>
        <taxon>Pseudomonadati</taxon>
        <taxon>Pseudomonadota</taxon>
        <taxon>Betaproteobacteria</taxon>
        <taxon>Burkholderiales</taxon>
        <taxon>Alcaligenaceae</taxon>
        <taxon>Eoetvoesiella</taxon>
    </lineage>
</organism>
<dbReference type="GO" id="GO:0003700">
    <property type="term" value="F:DNA-binding transcription factor activity"/>
    <property type="evidence" value="ECO:0007669"/>
    <property type="project" value="InterPro"/>
</dbReference>
<dbReference type="Gene3D" id="1.10.10.10">
    <property type="entry name" value="Winged helix-like DNA-binding domain superfamily/Winged helix DNA-binding domain"/>
    <property type="match status" value="1"/>
</dbReference>
<dbReference type="PANTHER" id="PTHR43537">
    <property type="entry name" value="TRANSCRIPTIONAL REGULATOR, GNTR FAMILY"/>
    <property type="match status" value="1"/>
</dbReference>
<keyword evidence="6" id="KW-1185">Reference proteome</keyword>